<accession>A0A0Q0S7H9</accession>
<sequence length="166" mass="19345">MKKNAILLIVLMLVICCKKNNDNDMVKKKYLKSSTISVDFPDTVIFGRGYDGKINYKNDLDTVTTKLLDIKRLRFIEYGFLKTTTINYDYKYLKKNLIDTFTSETNRTIPLYNISFDKLGVNFIDGIITDQVRIDSIMLRDGIMQPSTRIITDEFRVTKKVFVIKK</sequence>
<dbReference type="STRING" id="362413.RC62_1213"/>
<name>A0A0Q0S7H9_9FLAO</name>
<dbReference type="AlphaFoldDB" id="A0A0Q0S7H9"/>
<organism evidence="1 2">
    <name type="scientific">Flavobacterium aquidurense</name>
    <dbReference type="NCBI Taxonomy" id="362413"/>
    <lineage>
        <taxon>Bacteria</taxon>
        <taxon>Pseudomonadati</taxon>
        <taxon>Bacteroidota</taxon>
        <taxon>Flavobacteriia</taxon>
        <taxon>Flavobacteriales</taxon>
        <taxon>Flavobacteriaceae</taxon>
        <taxon>Flavobacterium</taxon>
    </lineage>
</organism>
<dbReference type="RefSeq" id="WP_157472519.1">
    <property type="nucleotide sequence ID" value="NZ_JRLF01000012.1"/>
</dbReference>
<gene>
    <name evidence="1" type="ORF">RC62_1213</name>
</gene>
<reference evidence="1 2" key="1">
    <citation type="submission" date="2014-09" db="EMBL/GenBank/DDBJ databases">
        <title>Genome sequence of Flavobacterium aquidurense RC62.</title>
        <authorList>
            <person name="Kim J.F."/>
            <person name="Kwak M.-J."/>
        </authorList>
    </citation>
    <scope>NUCLEOTIDE SEQUENCE [LARGE SCALE GENOMIC DNA]</scope>
    <source>
        <strain evidence="1 2">RC62</strain>
    </source>
</reference>
<evidence type="ECO:0000313" key="1">
    <source>
        <dbReference type="EMBL" id="KQB39531.1"/>
    </source>
</evidence>
<dbReference type="OrthoDB" id="1345445at2"/>
<dbReference type="EMBL" id="JRLF01000012">
    <property type="protein sequence ID" value="KQB39531.1"/>
    <property type="molecule type" value="Genomic_DNA"/>
</dbReference>
<comment type="caution">
    <text evidence="1">The sequence shown here is derived from an EMBL/GenBank/DDBJ whole genome shotgun (WGS) entry which is preliminary data.</text>
</comment>
<proteinExistence type="predicted"/>
<evidence type="ECO:0000313" key="2">
    <source>
        <dbReference type="Proteomes" id="UP000050443"/>
    </source>
</evidence>
<dbReference type="PATRIC" id="fig|362413.3.peg.1188"/>
<protein>
    <submittedName>
        <fullName evidence="1">Uncharacterized protein</fullName>
    </submittedName>
</protein>
<dbReference type="Proteomes" id="UP000050443">
    <property type="component" value="Unassembled WGS sequence"/>
</dbReference>